<accession>B6H620</accession>
<gene>
    <name evidence="1" type="ORF">Pc14g01920</name>
    <name evidence="1" type="ORF">PCH_Pc14g01920</name>
</gene>
<proteinExistence type="predicted"/>
<protein>
    <submittedName>
        <fullName evidence="1">Uncharacterized protein</fullName>
    </submittedName>
</protein>
<evidence type="ECO:0000313" key="2">
    <source>
        <dbReference type="Proteomes" id="UP000000724"/>
    </source>
</evidence>
<reference evidence="1 2" key="1">
    <citation type="journal article" date="2008" name="Nat. Biotechnol.">
        <title>Genome sequencing and analysis of the filamentous fungus Penicillium chrysogenum.</title>
        <authorList>
            <person name="van den Berg M.A."/>
            <person name="Albang R."/>
            <person name="Albermann K."/>
            <person name="Badger J.H."/>
            <person name="Daran J.-M."/>
            <person name="Driessen A.J.M."/>
            <person name="Garcia-Estrada C."/>
            <person name="Fedorova N.D."/>
            <person name="Harris D.M."/>
            <person name="Heijne W.H.M."/>
            <person name="Joardar V.S."/>
            <person name="Kiel J.A.K.W."/>
            <person name="Kovalchuk A."/>
            <person name="Martin J.F."/>
            <person name="Nierman W.C."/>
            <person name="Nijland J.G."/>
            <person name="Pronk J.T."/>
            <person name="Roubos J.A."/>
            <person name="van der Klei I.J."/>
            <person name="van Peij N.N.M.E."/>
            <person name="Veenhuis M."/>
            <person name="von Doehren H."/>
            <person name="Wagner C."/>
            <person name="Wortman J.R."/>
            <person name="Bovenberg R.A.L."/>
        </authorList>
    </citation>
    <scope>NUCLEOTIDE SEQUENCE [LARGE SCALE GENOMIC DNA]</scope>
    <source>
        <strain evidence="2">ATCC 28089 / DSM 1075 / NRRL 1951 / Wisconsin 54-1255</strain>
    </source>
</reference>
<evidence type="ECO:0000313" key="1">
    <source>
        <dbReference type="EMBL" id="CAP74333.1"/>
    </source>
</evidence>
<name>B6H620_PENRW</name>
<sequence length="215" mass="24326">MKPGNYRQISLRPIKLKSLRICLYKQFSITVYWSITEDLKITDVVVNLIDFPNADHRNTLMCNHLRRIKKHKRPWNWGTDAALPRKAQMTTIGGRWNAKVSAGKNTLIPNSCWARHNAIIGAGNISTPLSKQRLQECGEVMEARKQVKGKHGIVGDLHLQHSQYMLIAPSKQINAEATEMQGTIGTIFTGRAEDFGDIACRSLHIPAGWYIVREI</sequence>
<dbReference type="VEuPathDB" id="FungiDB:PCH_Pc14g01920"/>
<dbReference type="HOGENOM" id="CLU_1283634_0_0_1"/>
<organism evidence="1 2">
    <name type="scientific">Penicillium rubens (strain ATCC 28089 / DSM 1075 / NRRL 1951 / Wisconsin 54-1255)</name>
    <name type="common">Penicillium chrysogenum</name>
    <dbReference type="NCBI Taxonomy" id="500485"/>
    <lineage>
        <taxon>Eukaryota</taxon>
        <taxon>Fungi</taxon>
        <taxon>Dikarya</taxon>
        <taxon>Ascomycota</taxon>
        <taxon>Pezizomycotina</taxon>
        <taxon>Eurotiomycetes</taxon>
        <taxon>Eurotiomycetidae</taxon>
        <taxon>Eurotiales</taxon>
        <taxon>Aspergillaceae</taxon>
        <taxon>Penicillium</taxon>
        <taxon>Penicillium chrysogenum species complex</taxon>
    </lineage>
</organism>
<keyword evidence="2" id="KW-1185">Reference proteome</keyword>
<dbReference type="AlphaFoldDB" id="B6H620"/>
<dbReference type="Proteomes" id="UP000000724">
    <property type="component" value="Contig Pc00c14"/>
</dbReference>
<dbReference type="EMBL" id="AM920429">
    <property type="protein sequence ID" value="CAP74333.1"/>
    <property type="molecule type" value="Genomic_DNA"/>
</dbReference>